<evidence type="ECO:0000256" key="1">
    <source>
        <dbReference type="SAM" id="MobiDB-lite"/>
    </source>
</evidence>
<reference evidence="2" key="1">
    <citation type="submission" date="2019-09" db="EMBL/GenBank/DDBJ databases">
        <title>Draft genome information of white flower Hibiscus syriacus.</title>
        <authorList>
            <person name="Kim Y.-M."/>
        </authorList>
    </citation>
    <scope>NUCLEOTIDE SEQUENCE [LARGE SCALE GENOMIC DNA]</scope>
    <source>
        <strain evidence="2">YM2019G1</strain>
    </source>
</reference>
<organism evidence="2 3">
    <name type="scientific">Hibiscus syriacus</name>
    <name type="common">Rose of Sharon</name>
    <dbReference type="NCBI Taxonomy" id="106335"/>
    <lineage>
        <taxon>Eukaryota</taxon>
        <taxon>Viridiplantae</taxon>
        <taxon>Streptophyta</taxon>
        <taxon>Embryophyta</taxon>
        <taxon>Tracheophyta</taxon>
        <taxon>Spermatophyta</taxon>
        <taxon>Magnoliopsida</taxon>
        <taxon>eudicotyledons</taxon>
        <taxon>Gunneridae</taxon>
        <taxon>Pentapetalae</taxon>
        <taxon>rosids</taxon>
        <taxon>malvids</taxon>
        <taxon>Malvales</taxon>
        <taxon>Malvaceae</taxon>
        <taxon>Malvoideae</taxon>
        <taxon>Hibiscus</taxon>
    </lineage>
</organism>
<protein>
    <submittedName>
        <fullName evidence="2">RING-box protein 1a</fullName>
    </submittedName>
</protein>
<gene>
    <name evidence="2" type="ORF">F3Y22_tig00112452pilonHSYRG00046</name>
</gene>
<name>A0A6A2Y7Q9_HIBSY</name>
<dbReference type="AlphaFoldDB" id="A0A6A2Y7Q9"/>
<proteinExistence type="predicted"/>
<feature type="compositionally biased region" description="Polar residues" evidence="1">
    <location>
        <begin position="119"/>
        <end position="131"/>
    </location>
</feature>
<keyword evidence="3" id="KW-1185">Reference proteome</keyword>
<feature type="compositionally biased region" description="Basic and acidic residues" evidence="1">
    <location>
        <begin position="162"/>
        <end position="173"/>
    </location>
</feature>
<feature type="region of interest" description="Disordered" evidence="1">
    <location>
        <begin position="118"/>
        <end position="186"/>
    </location>
</feature>
<sequence length="186" mass="19974">MATLDSDVPMVPVGEASSSTSPSTSTKKLKRFEIKKWSAVAHWAWGIECQANQQVPPGRNALLRGVSATMHSTFTPSADVEDPDGSSKSMVTRSFQVATQLNLLTFLDAEEGSLFYGGATSSSVPHQQNVSAPDDDDNDDDDDGGGGGGGDDDDDESEESEQVIRRNPPRDKQPPPYGTDSRCMHR</sequence>
<evidence type="ECO:0000313" key="3">
    <source>
        <dbReference type="Proteomes" id="UP000436088"/>
    </source>
</evidence>
<dbReference type="Proteomes" id="UP000436088">
    <property type="component" value="Unassembled WGS sequence"/>
</dbReference>
<feature type="compositionally biased region" description="Acidic residues" evidence="1">
    <location>
        <begin position="133"/>
        <end position="161"/>
    </location>
</feature>
<comment type="caution">
    <text evidence="2">The sequence shown here is derived from an EMBL/GenBank/DDBJ whole genome shotgun (WGS) entry which is preliminary data.</text>
</comment>
<feature type="region of interest" description="Disordered" evidence="1">
    <location>
        <begin position="1"/>
        <end position="25"/>
    </location>
</feature>
<evidence type="ECO:0000313" key="2">
    <source>
        <dbReference type="EMBL" id="KAE8667087.1"/>
    </source>
</evidence>
<accession>A0A6A2Y7Q9</accession>
<dbReference type="EMBL" id="VEPZ02001584">
    <property type="protein sequence ID" value="KAE8667087.1"/>
    <property type="molecule type" value="Genomic_DNA"/>
</dbReference>